<dbReference type="InterPro" id="IPR004358">
    <property type="entry name" value="Sig_transdc_His_kin-like_C"/>
</dbReference>
<evidence type="ECO:0000259" key="17">
    <source>
        <dbReference type="PROSITE" id="PS50113"/>
    </source>
</evidence>
<dbReference type="PROSITE" id="PS50112">
    <property type="entry name" value="PAS"/>
    <property type="match status" value="1"/>
</dbReference>
<dbReference type="InterPro" id="IPR013656">
    <property type="entry name" value="PAS_4"/>
</dbReference>
<dbReference type="InterPro" id="IPR003661">
    <property type="entry name" value="HisK_dim/P_dom"/>
</dbReference>
<dbReference type="Pfam" id="PF00512">
    <property type="entry name" value="HisKA"/>
    <property type="match status" value="1"/>
</dbReference>
<feature type="domain" description="PAC" evidence="17">
    <location>
        <begin position="789"/>
        <end position="842"/>
    </location>
</feature>
<dbReference type="GO" id="GO:0000155">
    <property type="term" value="F:phosphorelay sensor kinase activity"/>
    <property type="evidence" value="ECO:0007669"/>
    <property type="project" value="InterPro"/>
</dbReference>
<comment type="subcellular location">
    <subcellularLocation>
        <location evidence="2">Membrane</location>
    </subcellularLocation>
</comment>
<dbReference type="Pfam" id="PF02518">
    <property type="entry name" value="HATPase_c"/>
    <property type="match status" value="1"/>
</dbReference>
<dbReference type="InterPro" id="IPR000014">
    <property type="entry name" value="PAS"/>
</dbReference>
<dbReference type="SMART" id="SM00448">
    <property type="entry name" value="REC"/>
    <property type="match status" value="1"/>
</dbReference>
<dbReference type="CDD" id="cd00082">
    <property type="entry name" value="HisKA"/>
    <property type="match status" value="1"/>
</dbReference>
<evidence type="ECO:0000256" key="10">
    <source>
        <dbReference type="ARBA" id="ARBA00023136"/>
    </source>
</evidence>
<dbReference type="SUPFAM" id="SSF47384">
    <property type="entry name" value="Homodimeric domain of signal transducing histidine kinase"/>
    <property type="match status" value="1"/>
</dbReference>
<keyword evidence="6" id="KW-0547">Nucleotide-binding</keyword>
<dbReference type="Pfam" id="PF08448">
    <property type="entry name" value="PAS_4"/>
    <property type="match status" value="1"/>
</dbReference>
<dbReference type="Pfam" id="PF13426">
    <property type="entry name" value="PAS_9"/>
    <property type="match status" value="1"/>
</dbReference>
<dbReference type="SMART" id="SM00086">
    <property type="entry name" value="PAC"/>
    <property type="match status" value="1"/>
</dbReference>
<dbReference type="InterPro" id="IPR001789">
    <property type="entry name" value="Sig_transdc_resp-reg_receiver"/>
</dbReference>
<evidence type="ECO:0000256" key="2">
    <source>
        <dbReference type="ARBA" id="ARBA00004370"/>
    </source>
</evidence>
<evidence type="ECO:0000256" key="11">
    <source>
        <dbReference type="PROSITE-ProRule" id="PRU00169"/>
    </source>
</evidence>
<dbReference type="GO" id="GO:0005524">
    <property type="term" value="F:ATP binding"/>
    <property type="evidence" value="ECO:0007669"/>
    <property type="project" value="UniProtKB-KW"/>
</dbReference>
<dbReference type="PRINTS" id="PR00344">
    <property type="entry name" value="BCTRLSENSOR"/>
</dbReference>
<name>A0A364NXX2_9PROT</name>
<dbReference type="Proteomes" id="UP000251075">
    <property type="component" value="Unassembled WGS sequence"/>
</dbReference>
<feature type="modified residue" description="4-aspartylphosphate" evidence="11">
    <location>
        <position position="1151"/>
    </location>
</feature>
<dbReference type="InterPro" id="IPR035965">
    <property type="entry name" value="PAS-like_dom_sf"/>
</dbReference>
<reference evidence="18 19" key="1">
    <citation type="submission" date="2017-11" db="EMBL/GenBank/DDBJ databases">
        <title>Draft genome sequence of magnetotactic bacterium Magnetospirillum kuznetsovii LBB-42.</title>
        <authorList>
            <person name="Grouzdev D.S."/>
            <person name="Rysina M.S."/>
            <person name="Baslerov R.V."/>
            <person name="Koziaeva V."/>
        </authorList>
    </citation>
    <scope>NUCLEOTIDE SEQUENCE [LARGE SCALE GENOMIC DNA]</scope>
    <source>
        <strain evidence="18 19">LBB-42</strain>
    </source>
</reference>
<dbReference type="EMBL" id="PGTO01000007">
    <property type="protein sequence ID" value="RAU21929.1"/>
    <property type="molecule type" value="Genomic_DNA"/>
</dbReference>
<keyword evidence="4 11" id="KW-0597">Phosphoprotein</keyword>
<dbReference type="SMART" id="SM00091">
    <property type="entry name" value="PAS"/>
    <property type="match status" value="2"/>
</dbReference>
<dbReference type="PANTHER" id="PTHR43047">
    <property type="entry name" value="TWO-COMPONENT HISTIDINE PROTEIN KINASE"/>
    <property type="match status" value="1"/>
</dbReference>
<gene>
    <name evidence="18" type="ORF">CU669_11585</name>
</gene>
<feature type="signal peptide" evidence="13">
    <location>
        <begin position="1"/>
        <end position="35"/>
    </location>
</feature>
<dbReference type="CDD" id="cd00130">
    <property type="entry name" value="PAS"/>
    <property type="match status" value="2"/>
</dbReference>
<evidence type="ECO:0000256" key="7">
    <source>
        <dbReference type="ARBA" id="ARBA00022777"/>
    </source>
</evidence>
<comment type="caution">
    <text evidence="18">The sequence shown here is derived from an EMBL/GenBank/DDBJ whole genome shotgun (WGS) entry which is preliminary data.</text>
</comment>
<dbReference type="InterPro" id="IPR011006">
    <property type="entry name" value="CheY-like_superfamily"/>
</dbReference>
<keyword evidence="13" id="KW-0732">Signal</keyword>
<evidence type="ECO:0000256" key="4">
    <source>
        <dbReference type="ARBA" id="ARBA00022553"/>
    </source>
</evidence>
<dbReference type="SMART" id="SM00388">
    <property type="entry name" value="HisKA"/>
    <property type="match status" value="1"/>
</dbReference>
<dbReference type="SUPFAM" id="SSF55785">
    <property type="entry name" value="PYP-like sensor domain (PAS domain)"/>
    <property type="match status" value="2"/>
</dbReference>
<accession>A0A364NXX2</accession>
<dbReference type="FunFam" id="1.10.287.130:FF:000038">
    <property type="entry name" value="Sensory transduction histidine kinase"/>
    <property type="match status" value="1"/>
</dbReference>
<dbReference type="Gene3D" id="3.40.50.2300">
    <property type="match status" value="1"/>
</dbReference>
<evidence type="ECO:0000256" key="1">
    <source>
        <dbReference type="ARBA" id="ARBA00000085"/>
    </source>
</evidence>
<dbReference type="AlphaFoldDB" id="A0A364NXX2"/>
<keyword evidence="10" id="KW-0472">Membrane</keyword>
<dbReference type="OrthoDB" id="9801651at2"/>
<evidence type="ECO:0000256" key="13">
    <source>
        <dbReference type="SAM" id="SignalP"/>
    </source>
</evidence>
<feature type="domain" description="PAS" evidence="16">
    <location>
        <begin position="588"/>
        <end position="634"/>
    </location>
</feature>
<dbReference type="Gene3D" id="3.30.450.20">
    <property type="entry name" value="PAS domain"/>
    <property type="match status" value="2"/>
</dbReference>
<dbReference type="InterPro" id="IPR036890">
    <property type="entry name" value="HATPase_C_sf"/>
</dbReference>
<feature type="domain" description="PAC" evidence="17">
    <location>
        <begin position="661"/>
        <end position="713"/>
    </location>
</feature>
<keyword evidence="7" id="KW-0418">Kinase</keyword>
<evidence type="ECO:0000256" key="5">
    <source>
        <dbReference type="ARBA" id="ARBA00022679"/>
    </source>
</evidence>
<organism evidence="18 19">
    <name type="scientific">Paramagnetospirillum kuznetsovii</name>
    <dbReference type="NCBI Taxonomy" id="2053833"/>
    <lineage>
        <taxon>Bacteria</taxon>
        <taxon>Pseudomonadati</taxon>
        <taxon>Pseudomonadota</taxon>
        <taxon>Alphaproteobacteria</taxon>
        <taxon>Rhodospirillales</taxon>
        <taxon>Magnetospirillaceae</taxon>
        <taxon>Paramagnetospirillum</taxon>
    </lineage>
</organism>
<dbReference type="InterPro" id="IPR029016">
    <property type="entry name" value="GAF-like_dom_sf"/>
</dbReference>
<dbReference type="RefSeq" id="WP_112144782.1">
    <property type="nucleotide sequence ID" value="NZ_PGTO01000007.1"/>
</dbReference>
<evidence type="ECO:0000259" key="16">
    <source>
        <dbReference type="PROSITE" id="PS50112"/>
    </source>
</evidence>
<dbReference type="InterPro" id="IPR005467">
    <property type="entry name" value="His_kinase_dom"/>
</dbReference>
<evidence type="ECO:0000256" key="12">
    <source>
        <dbReference type="SAM" id="MobiDB-lite"/>
    </source>
</evidence>
<evidence type="ECO:0000256" key="6">
    <source>
        <dbReference type="ARBA" id="ARBA00022741"/>
    </source>
</evidence>
<dbReference type="InterPro" id="IPR001610">
    <property type="entry name" value="PAC"/>
</dbReference>
<feature type="domain" description="Histidine kinase" evidence="14">
    <location>
        <begin position="860"/>
        <end position="1078"/>
    </location>
</feature>
<dbReference type="SUPFAM" id="SSF55781">
    <property type="entry name" value="GAF domain-like"/>
    <property type="match status" value="1"/>
</dbReference>
<proteinExistence type="predicted"/>
<dbReference type="FunFam" id="3.30.565.10:FF:000006">
    <property type="entry name" value="Sensor histidine kinase WalK"/>
    <property type="match status" value="1"/>
</dbReference>
<dbReference type="SUPFAM" id="SSF52172">
    <property type="entry name" value="CheY-like"/>
    <property type="match status" value="1"/>
</dbReference>
<evidence type="ECO:0000259" key="14">
    <source>
        <dbReference type="PROSITE" id="PS50109"/>
    </source>
</evidence>
<dbReference type="PROSITE" id="PS50109">
    <property type="entry name" value="HIS_KIN"/>
    <property type="match status" value="1"/>
</dbReference>
<evidence type="ECO:0000259" key="15">
    <source>
        <dbReference type="PROSITE" id="PS50110"/>
    </source>
</evidence>
<dbReference type="InterPro" id="IPR036097">
    <property type="entry name" value="HisK_dim/P_sf"/>
</dbReference>
<dbReference type="PROSITE" id="PS50110">
    <property type="entry name" value="RESPONSE_REGULATORY"/>
    <property type="match status" value="1"/>
</dbReference>
<evidence type="ECO:0000256" key="9">
    <source>
        <dbReference type="ARBA" id="ARBA00023012"/>
    </source>
</evidence>
<dbReference type="Gene3D" id="3.30.565.10">
    <property type="entry name" value="Histidine kinase-like ATPase, C-terminal domain"/>
    <property type="match status" value="1"/>
</dbReference>
<dbReference type="InterPro" id="IPR003018">
    <property type="entry name" value="GAF"/>
</dbReference>
<evidence type="ECO:0000256" key="8">
    <source>
        <dbReference type="ARBA" id="ARBA00022840"/>
    </source>
</evidence>
<dbReference type="Gene3D" id="1.10.287.130">
    <property type="match status" value="1"/>
</dbReference>
<keyword evidence="5" id="KW-0808">Transferase</keyword>
<dbReference type="Pfam" id="PF13185">
    <property type="entry name" value="GAF_2"/>
    <property type="match status" value="1"/>
</dbReference>
<keyword evidence="8" id="KW-0067">ATP-binding</keyword>
<feature type="region of interest" description="Disordered" evidence="12">
    <location>
        <begin position="505"/>
        <end position="525"/>
    </location>
</feature>
<dbReference type="SMART" id="SM00065">
    <property type="entry name" value="GAF"/>
    <property type="match status" value="1"/>
</dbReference>
<evidence type="ECO:0000256" key="3">
    <source>
        <dbReference type="ARBA" id="ARBA00012438"/>
    </source>
</evidence>
<dbReference type="Pfam" id="PF00072">
    <property type="entry name" value="Response_reg"/>
    <property type="match status" value="1"/>
</dbReference>
<dbReference type="SMART" id="SM00387">
    <property type="entry name" value="HATPase_c"/>
    <property type="match status" value="1"/>
</dbReference>
<dbReference type="PROSITE" id="PS50113">
    <property type="entry name" value="PAC"/>
    <property type="match status" value="2"/>
</dbReference>
<dbReference type="GO" id="GO:0009927">
    <property type="term" value="F:histidine phosphotransfer kinase activity"/>
    <property type="evidence" value="ECO:0007669"/>
    <property type="project" value="TreeGrafter"/>
</dbReference>
<dbReference type="NCBIfam" id="TIGR00229">
    <property type="entry name" value="sensory_box"/>
    <property type="match status" value="2"/>
</dbReference>
<keyword evidence="19" id="KW-1185">Reference proteome</keyword>
<dbReference type="InterPro" id="IPR000700">
    <property type="entry name" value="PAS-assoc_C"/>
</dbReference>
<protein>
    <recommendedName>
        <fullName evidence="3">histidine kinase</fullName>
        <ecNumber evidence="3">2.7.13.3</ecNumber>
    </recommendedName>
</protein>
<feature type="chain" id="PRO_5016817018" description="histidine kinase" evidence="13">
    <location>
        <begin position="36"/>
        <end position="1224"/>
    </location>
</feature>
<evidence type="ECO:0000313" key="18">
    <source>
        <dbReference type="EMBL" id="RAU21929.1"/>
    </source>
</evidence>
<dbReference type="Gene3D" id="3.30.450.40">
    <property type="match status" value="1"/>
</dbReference>
<evidence type="ECO:0000313" key="19">
    <source>
        <dbReference type="Proteomes" id="UP000251075"/>
    </source>
</evidence>
<dbReference type="SUPFAM" id="SSF55874">
    <property type="entry name" value="ATPase domain of HSP90 chaperone/DNA topoisomerase II/histidine kinase"/>
    <property type="match status" value="1"/>
</dbReference>
<dbReference type="GO" id="GO:0005886">
    <property type="term" value="C:plasma membrane"/>
    <property type="evidence" value="ECO:0007669"/>
    <property type="project" value="TreeGrafter"/>
</dbReference>
<feature type="domain" description="Response regulatory" evidence="15">
    <location>
        <begin position="1101"/>
        <end position="1218"/>
    </location>
</feature>
<dbReference type="InterPro" id="IPR003594">
    <property type="entry name" value="HATPase_dom"/>
</dbReference>
<sequence>MIETTSLHRQSIRWRWVLCTLALVAMGAMITPVHADDHPPLNILYISPYARDLPSQIATEDGLDRVLGYRSGGRNNVFIEYLDTIRLPLADSEAALAGFIATKYARVHLDAVISSGWTAASFISRNASKFSGARRIYADVSSLDLDTLRQNDAVAEVVLGQSDFGKSLGEALALSGATRVYVVGESTSPTGKIRLAAFRKAVADLPSSTSVEYLLDLKLTDLLERSATLPKGAMIYYLLTFGDGEGRVMRPYDVVSQLSQRASAPIFSQWESLMGSGIVGGYMLSAESVGRSIGAVVLGGVPDINNSFVHVYDWRQIERWRLQANALPTDGIIQFRQPGIFDLYPRQISGIAVAIVSLVGLLIFLARVLMERNLALAAGLEDRAKLAALTDDLNSRIAERTQDLFRTRHIQAFAAEVSRGFLVSTQPDDAFARLVSGIIRITNSEFAFLGHALFDGEGEPYLLTRAISNSAGDAETRALLASQPTRMEFHNLDTLFGHTLKTGEAVFSDNPETDPRSGGLPPGHPPLRNYMGVPLYFEDTMVGMVGIANRDGGFSQQLANEMEAVWAAAAGILHAARKDEDRKRVDAKIRILSRAVEASPSLIIITDREGLIQYVNPRFSEVTGYELEESSGQTPSKLTFDDSCSDIYTKFLHALNLGQPWRGEVRNRKKDGTYYVADVSIAPISDDIGGISHFVIIQEDVTETLMAHEALAANEKRFRELVESAGSTFHFYSLAPDCSYLYASPNCVDWFGVDQESIVGKDWVDIARWSDESIGKMLRALQECQRGTIPTPVSLEFYLNGTSHHLISYPHPVKDTRGRVIKIEGLAVDVTERTKLERRLQVAVVEAESANQAKSDFLSSMSHELRTPLNAILGFAQMLDYSPKEPLSVSQKKCVDRILKGGQHLLEIINDILDLAKIESGRIDLHMEDIAFGDLVEECRSFVLPLAERQGIAIHIASFTDLTVRADYTRLKQVLFNLISNAIKYNRPNGRVDISCEPQSDSKVVVVVTDTGIGIPEREKSEIFQPFSRLGQESSGIEGTGIGLTITKRLVEAMNGSLDFTSTVGEGSVFRVTMPTSATASHSKDLLPAISRMPLDEIRGRALYVEDNPANIELMEMVFSRLPNVGLLTALCGERGLRLARITKPDLIILDINLPGMGGYEILQRLRDMDETKSTPVFAVTAAATQLDIERGCNAGFDKYMTKPYAIEALIDALREVFHGDSSK</sequence>
<dbReference type="PANTHER" id="PTHR43047:SF72">
    <property type="entry name" value="OSMOSENSING HISTIDINE PROTEIN KINASE SLN1"/>
    <property type="match status" value="1"/>
</dbReference>
<comment type="catalytic activity">
    <reaction evidence="1">
        <text>ATP + protein L-histidine = ADP + protein N-phospho-L-histidine.</text>
        <dbReference type="EC" id="2.7.13.3"/>
    </reaction>
</comment>
<keyword evidence="9" id="KW-0902">Two-component regulatory system</keyword>
<dbReference type="EC" id="2.7.13.3" evidence="3"/>